<dbReference type="Proteomes" id="UP001283361">
    <property type="component" value="Unassembled WGS sequence"/>
</dbReference>
<keyword evidence="14" id="KW-1185">Reference proteome</keyword>
<keyword evidence="7" id="KW-0101">Branched-chain amino acid catabolism</keyword>
<comment type="similarity">
    <text evidence="4">Belongs to the enoyl-CoA hydratase/isomerase family.</text>
</comment>
<dbReference type="NCBIfam" id="NF004127">
    <property type="entry name" value="PRK05617.1"/>
    <property type="match status" value="1"/>
</dbReference>
<comment type="pathway">
    <text evidence="3">Amino-acid degradation; L-valine degradation.</text>
</comment>
<sequence length="391" mass="43577">MTWGTCRTLFAVSQGGGVRSMSQPRPCSPSHPQELVYRRQEHIQHVTLNRPHALNALSLEMVRELSPKLKVWARDRDTAVVTLRGSGEKAFCAGGDLKNITFSAQEGGSYGKEFFFEEFTLNYMIGVYPKPFISILNGLTFGGAAGLSVIGRFCIATEKTVFSMPECAIGLFPDVGSGYYLSRLSDNFGIFLALTGHRVKGRDLVRVGLASHYMDSAQIPELELALANLQWPVTMEDMDLLLESFQATSSSNFPESFSLEAHRKQISHCFSGKSVEEIVTRLHEDGSGWAISQLDTLGKMSPTALKVTLRLLQLGGDMDLAQALQTEYRLTQRCVADRDFHEGIRAAILDKDHNPHWCPSTLEDVTEQRLDQYFSPLENQEELILDDSVFD</sequence>
<evidence type="ECO:0000256" key="7">
    <source>
        <dbReference type="ARBA" id="ARBA00022456"/>
    </source>
</evidence>
<comment type="catalytic activity">
    <reaction evidence="1">
        <text>3-hydroxy-2-methylpropanoyl-CoA + H2O = 3-hydroxy-2-methylpropanoate + CoA + H(+)</text>
        <dbReference type="Rhea" id="RHEA:20888"/>
        <dbReference type="ChEBI" id="CHEBI:11805"/>
        <dbReference type="ChEBI" id="CHEBI:15377"/>
        <dbReference type="ChEBI" id="CHEBI:15378"/>
        <dbReference type="ChEBI" id="CHEBI:57287"/>
        <dbReference type="ChEBI" id="CHEBI:57340"/>
        <dbReference type="EC" id="3.1.2.4"/>
    </reaction>
</comment>
<reference evidence="13" key="1">
    <citation type="journal article" date="2023" name="G3 (Bethesda)">
        <title>A reference genome for the long-term kleptoplast-retaining sea slug Elysia crispata morphotype clarki.</title>
        <authorList>
            <person name="Eastman K.E."/>
            <person name="Pendleton A.L."/>
            <person name="Shaikh M.A."/>
            <person name="Suttiyut T."/>
            <person name="Ogas R."/>
            <person name="Tomko P."/>
            <person name="Gavelis G."/>
            <person name="Widhalm J.R."/>
            <person name="Wisecaver J.H."/>
        </authorList>
    </citation>
    <scope>NUCLEOTIDE SEQUENCE</scope>
    <source>
        <strain evidence="13">ECLA1</strain>
    </source>
</reference>
<organism evidence="13 14">
    <name type="scientific">Elysia crispata</name>
    <name type="common">lettuce slug</name>
    <dbReference type="NCBI Taxonomy" id="231223"/>
    <lineage>
        <taxon>Eukaryota</taxon>
        <taxon>Metazoa</taxon>
        <taxon>Spiralia</taxon>
        <taxon>Lophotrochozoa</taxon>
        <taxon>Mollusca</taxon>
        <taxon>Gastropoda</taxon>
        <taxon>Heterobranchia</taxon>
        <taxon>Euthyneura</taxon>
        <taxon>Panpulmonata</taxon>
        <taxon>Sacoglossa</taxon>
        <taxon>Placobranchoidea</taxon>
        <taxon>Plakobranchidae</taxon>
        <taxon>Elysia</taxon>
    </lineage>
</organism>
<comment type="function">
    <text evidence="10">Hydrolyzes 3-hydroxyisobutyryl-CoA (HIBYL-CoA), a saline catabolite. Has high activity toward isobutyryl-CoA. Could be an isobutyryl-CoA dehydrogenase that functions in valine catabolism. Also hydrolyzes 3-hydroxypropanoyl-CoA.</text>
</comment>
<dbReference type="InterPro" id="IPR032259">
    <property type="entry name" value="HIBYL-CoA-H"/>
</dbReference>
<protein>
    <recommendedName>
        <fullName evidence="6">3-hydroxyisobutyryl-CoA hydrolase, mitochondrial</fullName>
        <ecNumber evidence="5">3.1.2.4</ecNumber>
    </recommendedName>
    <alternativeName>
        <fullName evidence="11">3-hydroxyisobutyryl-coenzyme A hydrolase</fullName>
    </alternativeName>
</protein>
<dbReference type="GO" id="GO:0006574">
    <property type="term" value="P:L-valine catabolic process"/>
    <property type="evidence" value="ECO:0007669"/>
    <property type="project" value="TreeGrafter"/>
</dbReference>
<evidence type="ECO:0000313" key="14">
    <source>
        <dbReference type="Proteomes" id="UP001283361"/>
    </source>
</evidence>
<dbReference type="GO" id="GO:0003860">
    <property type="term" value="F:3-hydroxyisobutyryl-CoA hydrolase activity"/>
    <property type="evidence" value="ECO:0007669"/>
    <property type="project" value="UniProtKB-EC"/>
</dbReference>
<gene>
    <name evidence="13" type="ORF">RRG08_043353</name>
</gene>
<name>A0AAE1DA77_9GAST</name>
<dbReference type="FunFam" id="3.90.226.10:FF:000026">
    <property type="entry name" value="3-hydroxyisobutyryl-CoA hydrolase, mitochondrial"/>
    <property type="match status" value="1"/>
</dbReference>
<evidence type="ECO:0000259" key="12">
    <source>
        <dbReference type="Pfam" id="PF16113"/>
    </source>
</evidence>
<evidence type="ECO:0000256" key="6">
    <source>
        <dbReference type="ARBA" id="ARBA00016714"/>
    </source>
</evidence>
<dbReference type="PANTHER" id="PTHR43176">
    <property type="entry name" value="3-HYDROXYISOBUTYRYL-COA HYDROLASE-RELATED"/>
    <property type="match status" value="1"/>
</dbReference>
<evidence type="ECO:0000256" key="11">
    <source>
        <dbReference type="ARBA" id="ARBA00031181"/>
    </source>
</evidence>
<evidence type="ECO:0000256" key="4">
    <source>
        <dbReference type="ARBA" id="ARBA00005254"/>
    </source>
</evidence>
<comment type="subcellular location">
    <subcellularLocation>
        <location evidence="2">Mitochondrion</location>
    </subcellularLocation>
</comment>
<evidence type="ECO:0000256" key="8">
    <source>
        <dbReference type="ARBA" id="ARBA00022801"/>
    </source>
</evidence>
<dbReference type="CDD" id="cd06558">
    <property type="entry name" value="crotonase-like"/>
    <property type="match status" value="1"/>
</dbReference>
<evidence type="ECO:0000256" key="5">
    <source>
        <dbReference type="ARBA" id="ARBA00011915"/>
    </source>
</evidence>
<dbReference type="PANTHER" id="PTHR43176:SF3">
    <property type="entry name" value="3-HYDROXYISOBUTYRYL-COA HYDROLASE, MITOCHONDRIAL"/>
    <property type="match status" value="1"/>
</dbReference>
<dbReference type="InterPro" id="IPR029045">
    <property type="entry name" value="ClpP/crotonase-like_dom_sf"/>
</dbReference>
<dbReference type="SUPFAM" id="SSF52096">
    <property type="entry name" value="ClpP/crotonase"/>
    <property type="match status" value="1"/>
</dbReference>
<dbReference type="EC" id="3.1.2.4" evidence="5"/>
<evidence type="ECO:0000256" key="2">
    <source>
        <dbReference type="ARBA" id="ARBA00004173"/>
    </source>
</evidence>
<dbReference type="EMBL" id="JAWDGP010004608">
    <property type="protein sequence ID" value="KAK3763066.1"/>
    <property type="molecule type" value="Genomic_DNA"/>
</dbReference>
<feature type="domain" description="Enoyl-CoA hydratase/isomerase" evidence="12">
    <location>
        <begin position="44"/>
        <end position="374"/>
    </location>
</feature>
<evidence type="ECO:0000256" key="10">
    <source>
        <dbReference type="ARBA" id="ARBA00024871"/>
    </source>
</evidence>
<evidence type="ECO:0000256" key="3">
    <source>
        <dbReference type="ARBA" id="ARBA00005109"/>
    </source>
</evidence>
<dbReference type="Gene3D" id="3.90.226.10">
    <property type="entry name" value="2-enoyl-CoA Hydratase, Chain A, domain 1"/>
    <property type="match status" value="1"/>
</dbReference>
<evidence type="ECO:0000313" key="13">
    <source>
        <dbReference type="EMBL" id="KAK3763066.1"/>
    </source>
</evidence>
<proteinExistence type="inferred from homology"/>
<keyword evidence="9" id="KW-0496">Mitochondrion</keyword>
<dbReference type="Pfam" id="PF16113">
    <property type="entry name" value="ECH_2"/>
    <property type="match status" value="1"/>
</dbReference>
<evidence type="ECO:0000256" key="9">
    <source>
        <dbReference type="ARBA" id="ARBA00023128"/>
    </source>
</evidence>
<dbReference type="GO" id="GO:0005739">
    <property type="term" value="C:mitochondrion"/>
    <property type="evidence" value="ECO:0007669"/>
    <property type="project" value="UniProtKB-SubCell"/>
</dbReference>
<evidence type="ECO:0000256" key="1">
    <source>
        <dbReference type="ARBA" id="ARBA00001709"/>
    </source>
</evidence>
<accession>A0AAE1DA77</accession>
<dbReference type="AlphaFoldDB" id="A0AAE1DA77"/>
<comment type="caution">
    <text evidence="13">The sequence shown here is derived from an EMBL/GenBank/DDBJ whole genome shotgun (WGS) entry which is preliminary data.</text>
</comment>
<dbReference type="InterPro" id="IPR045004">
    <property type="entry name" value="ECH_dom"/>
</dbReference>
<keyword evidence="8" id="KW-0378">Hydrolase</keyword>